<dbReference type="EMBL" id="SSUJ01000016">
    <property type="protein sequence ID" value="THI27131.1"/>
    <property type="molecule type" value="Genomic_DNA"/>
</dbReference>
<evidence type="ECO:0000313" key="2">
    <source>
        <dbReference type="EMBL" id="THI27131.1"/>
    </source>
</evidence>
<evidence type="ECO:0000313" key="3">
    <source>
        <dbReference type="Proteomes" id="UP000304895"/>
    </source>
</evidence>
<organism evidence="2 3">
    <name type="scientific">Klebsiella pneumoniae subsp. pneumoniae</name>
    <dbReference type="NCBI Taxonomy" id="72407"/>
    <lineage>
        <taxon>Bacteria</taxon>
        <taxon>Pseudomonadati</taxon>
        <taxon>Pseudomonadota</taxon>
        <taxon>Gammaproteobacteria</taxon>
        <taxon>Enterobacterales</taxon>
        <taxon>Enterobacteriaceae</taxon>
        <taxon>Klebsiella/Raoultella group</taxon>
        <taxon>Klebsiella</taxon>
        <taxon>Klebsiella pneumoniae complex</taxon>
    </lineage>
</organism>
<reference evidence="2 3" key="1">
    <citation type="submission" date="2019-04" db="EMBL/GenBank/DDBJ databases">
        <authorList>
            <person name="Fouts D."/>
            <person name="Sutton G."/>
            <person name="Singh I."/>
            <person name="Nguyen K."/>
        </authorList>
    </citation>
    <scope>NUCLEOTIDE SEQUENCE [LARGE SCALE GENOMIC DNA]</scope>
    <source>
        <strain evidence="2 3">55</strain>
    </source>
</reference>
<proteinExistence type="predicted"/>
<protein>
    <submittedName>
        <fullName evidence="2">Uncharacterized protein</fullName>
    </submittedName>
</protein>
<dbReference type="AlphaFoldDB" id="A0A4S4V1I1"/>
<feature type="region of interest" description="Disordered" evidence="1">
    <location>
        <begin position="1"/>
        <end position="28"/>
    </location>
</feature>
<gene>
    <name evidence="2" type="ORF">E9161_18925</name>
</gene>
<evidence type="ECO:0000256" key="1">
    <source>
        <dbReference type="SAM" id="MobiDB-lite"/>
    </source>
</evidence>
<feature type="compositionally biased region" description="Polar residues" evidence="1">
    <location>
        <begin position="1"/>
        <end position="10"/>
    </location>
</feature>
<dbReference type="Proteomes" id="UP000304895">
    <property type="component" value="Unassembled WGS sequence"/>
</dbReference>
<sequence>LNHIPSTTHLSPDKFPSPIPQYSPQPYPPPFPYIPESFSQYLFVIHSLRSQILISSIFL</sequence>
<feature type="non-terminal residue" evidence="2">
    <location>
        <position position="1"/>
    </location>
</feature>
<accession>A0A4S4V1I1</accession>
<name>A0A4S4V1I1_KLEPN</name>
<feature type="compositionally biased region" description="Pro residues" evidence="1">
    <location>
        <begin position="15"/>
        <end position="28"/>
    </location>
</feature>
<comment type="caution">
    <text evidence="2">The sequence shown here is derived from an EMBL/GenBank/DDBJ whole genome shotgun (WGS) entry which is preliminary data.</text>
</comment>